<dbReference type="GO" id="GO:0006412">
    <property type="term" value="P:translation"/>
    <property type="evidence" value="ECO:0007669"/>
    <property type="project" value="UniProtKB-UniRule"/>
</dbReference>
<evidence type="ECO:0000256" key="2">
    <source>
        <dbReference type="ARBA" id="ARBA00022980"/>
    </source>
</evidence>
<evidence type="ECO:0000256" key="3">
    <source>
        <dbReference type="ARBA" id="ARBA00023274"/>
    </source>
</evidence>
<dbReference type="PIRSF" id="PIRSF002181">
    <property type="entry name" value="Ribosomal_L13"/>
    <property type="match status" value="1"/>
</dbReference>
<dbReference type="PANTHER" id="PTHR11545">
    <property type="entry name" value="RIBOSOMAL PROTEIN L13"/>
    <property type="match status" value="1"/>
</dbReference>
<comment type="subunit">
    <text evidence="4">Part of the 50S ribosomal subunit.</text>
</comment>
<proteinExistence type="inferred from homology"/>
<dbReference type="Proteomes" id="UP000178495">
    <property type="component" value="Unassembled WGS sequence"/>
</dbReference>
<evidence type="ECO:0000313" key="6">
    <source>
        <dbReference type="Proteomes" id="UP000178495"/>
    </source>
</evidence>
<dbReference type="InterPro" id="IPR005822">
    <property type="entry name" value="Ribosomal_uL13"/>
</dbReference>
<dbReference type="InterPro" id="IPR036899">
    <property type="entry name" value="Ribosomal_uL13_sf"/>
</dbReference>
<name>A0A1G2CK11_9BACT</name>
<protein>
    <recommendedName>
        <fullName evidence="4">Large ribosomal subunit protein uL13</fullName>
    </recommendedName>
</protein>
<gene>
    <name evidence="4" type="primary">rplM</name>
    <name evidence="5" type="ORF">A3A43_01400</name>
</gene>
<evidence type="ECO:0000256" key="4">
    <source>
        <dbReference type="HAMAP-Rule" id="MF_01366"/>
    </source>
</evidence>
<dbReference type="EMBL" id="MHLC01000006">
    <property type="protein sequence ID" value="OGZ01689.1"/>
    <property type="molecule type" value="Genomic_DNA"/>
</dbReference>
<organism evidence="5 6">
    <name type="scientific">Candidatus Liptonbacteria bacterium RIFCSPLOWO2_01_FULL_56_20</name>
    <dbReference type="NCBI Taxonomy" id="1798652"/>
    <lineage>
        <taxon>Bacteria</taxon>
        <taxon>Candidatus Liptoniibacteriota</taxon>
    </lineage>
</organism>
<dbReference type="HAMAP" id="MF_01366">
    <property type="entry name" value="Ribosomal_uL13"/>
    <property type="match status" value="1"/>
</dbReference>
<reference evidence="5 6" key="1">
    <citation type="journal article" date="2016" name="Nat. Commun.">
        <title>Thousands of microbial genomes shed light on interconnected biogeochemical processes in an aquifer system.</title>
        <authorList>
            <person name="Anantharaman K."/>
            <person name="Brown C.T."/>
            <person name="Hug L.A."/>
            <person name="Sharon I."/>
            <person name="Castelle C.J."/>
            <person name="Probst A.J."/>
            <person name="Thomas B.C."/>
            <person name="Singh A."/>
            <person name="Wilkins M.J."/>
            <person name="Karaoz U."/>
            <person name="Brodie E.L."/>
            <person name="Williams K.H."/>
            <person name="Hubbard S.S."/>
            <person name="Banfield J.F."/>
        </authorList>
    </citation>
    <scope>NUCLEOTIDE SEQUENCE [LARGE SCALE GENOMIC DNA]</scope>
</reference>
<keyword evidence="3 4" id="KW-0687">Ribonucleoprotein</keyword>
<dbReference type="GO" id="GO:0003729">
    <property type="term" value="F:mRNA binding"/>
    <property type="evidence" value="ECO:0007669"/>
    <property type="project" value="TreeGrafter"/>
</dbReference>
<comment type="function">
    <text evidence="4">This protein is one of the early assembly proteins of the 50S ribosomal subunit, although it is not seen to bind rRNA by itself. It is important during the early stages of 50S assembly.</text>
</comment>
<dbReference type="NCBIfam" id="TIGR01066">
    <property type="entry name" value="rplM_bact"/>
    <property type="match status" value="1"/>
</dbReference>
<dbReference type="AlphaFoldDB" id="A0A1G2CK11"/>
<dbReference type="Pfam" id="PF00572">
    <property type="entry name" value="Ribosomal_L13"/>
    <property type="match status" value="1"/>
</dbReference>
<dbReference type="PANTHER" id="PTHR11545:SF2">
    <property type="entry name" value="LARGE RIBOSOMAL SUBUNIT PROTEIN UL13M"/>
    <property type="match status" value="1"/>
</dbReference>
<comment type="caution">
    <text evidence="5">The sequence shown here is derived from an EMBL/GenBank/DDBJ whole genome shotgun (WGS) entry which is preliminary data.</text>
</comment>
<dbReference type="GO" id="GO:1990904">
    <property type="term" value="C:ribonucleoprotein complex"/>
    <property type="evidence" value="ECO:0007669"/>
    <property type="project" value="UniProtKB-KW"/>
</dbReference>
<keyword evidence="2 4" id="KW-0689">Ribosomal protein</keyword>
<dbReference type="Gene3D" id="3.90.1180.10">
    <property type="entry name" value="Ribosomal protein L13"/>
    <property type="match status" value="1"/>
</dbReference>
<sequence>MDYRIDAKGKPLGRVASEIAGILQGKKSPAYDPRLAGGDRALVRNYDAITLTGNKADEKRYYRHTGYVGHLKERRFKEVFAKDPKRVMREAVRRMLPKNSLSPRRLKNLIFIDRDEKG</sequence>
<dbReference type="SUPFAM" id="SSF52161">
    <property type="entry name" value="Ribosomal protein L13"/>
    <property type="match status" value="1"/>
</dbReference>
<dbReference type="CDD" id="cd00392">
    <property type="entry name" value="Ribosomal_L13"/>
    <property type="match status" value="1"/>
</dbReference>
<comment type="similarity">
    <text evidence="1 4">Belongs to the universal ribosomal protein uL13 family.</text>
</comment>
<evidence type="ECO:0000313" key="5">
    <source>
        <dbReference type="EMBL" id="OGZ01689.1"/>
    </source>
</evidence>
<accession>A0A1G2CK11</accession>
<evidence type="ECO:0000256" key="1">
    <source>
        <dbReference type="ARBA" id="ARBA00006227"/>
    </source>
</evidence>
<dbReference type="GO" id="GO:0005840">
    <property type="term" value="C:ribosome"/>
    <property type="evidence" value="ECO:0007669"/>
    <property type="project" value="UniProtKB-KW"/>
</dbReference>
<dbReference type="InterPro" id="IPR005823">
    <property type="entry name" value="Ribosomal_uL13_bac-type"/>
</dbReference>
<dbReference type="STRING" id="1798652.A3A43_01400"/>
<dbReference type="GO" id="GO:0017148">
    <property type="term" value="P:negative regulation of translation"/>
    <property type="evidence" value="ECO:0007669"/>
    <property type="project" value="TreeGrafter"/>
</dbReference>
<dbReference type="GO" id="GO:0003735">
    <property type="term" value="F:structural constituent of ribosome"/>
    <property type="evidence" value="ECO:0007669"/>
    <property type="project" value="InterPro"/>
</dbReference>